<sequence length="113" mass="12731">MGYAVDYKPKRTRARRQVPKNKAQRTKDLRQAIRWNLGKLEHDTTGTDNISRDMVIQLLRLNKVAPGADPSGDHTLQQLIGMGVILKPTRRAGVQVFDRADLLTSLKAWAGVR</sequence>
<proteinExistence type="predicted"/>
<comment type="caution">
    <text evidence="2">The sequence shown here is derived from an EMBL/GenBank/DDBJ whole genome shotgun (WGS) entry which is preliminary data.</text>
</comment>
<gene>
    <name evidence="2" type="ORF">Tam10B_0686</name>
</gene>
<accession>A0A229VZS3</accession>
<reference evidence="2 3" key="1">
    <citation type="submission" date="2017-05" db="EMBL/GenBank/DDBJ databases">
        <title>Bifidobacterium vansinderenii sp. nov.</title>
        <authorList>
            <person name="Lugli G.A."/>
            <person name="Duranti S."/>
            <person name="Mangifesta M."/>
        </authorList>
    </citation>
    <scope>NUCLEOTIDE SEQUENCE [LARGE SCALE GENOMIC DNA]</scope>
    <source>
        <strain evidence="2 3">Tam10B</strain>
    </source>
</reference>
<evidence type="ECO:0000256" key="1">
    <source>
        <dbReference type="SAM" id="MobiDB-lite"/>
    </source>
</evidence>
<evidence type="ECO:0000313" key="2">
    <source>
        <dbReference type="EMBL" id="OXN01107.1"/>
    </source>
</evidence>
<keyword evidence="3" id="KW-1185">Reference proteome</keyword>
<dbReference type="EMBL" id="NEWD01000006">
    <property type="protein sequence ID" value="OXN01107.1"/>
    <property type="molecule type" value="Genomic_DNA"/>
</dbReference>
<dbReference type="AlphaFoldDB" id="A0A229VZS3"/>
<evidence type="ECO:0000313" key="3">
    <source>
        <dbReference type="Proteomes" id="UP000215433"/>
    </source>
</evidence>
<name>A0A229VZS3_9BIFI</name>
<dbReference type="OrthoDB" id="3233258at2"/>
<dbReference type="Proteomes" id="UP000215433">
    <property type="component" value="Unassembled WGS sequence"/>
</dbReference>
<protein>
    <submittedName>
        <fullName evidence="2">Uncharacterized protein</fullName>
    </submittedName>
</protein>
<organism evidence="2 3">
    <name type="scientific">Bifidobacterium vansinderenii</name>
    <dbReference type="NCBI Taxonomy" id="1984871"/>
    <lineage>
        <taxon>Bacteria</taxon>
        <taxon>Bacillati</taxon>
        <taxon>Actinomycetota</taxon>
        <taxon>Actinomycetes</taxon>
        <taxon>Bifidobacteriales</taxon>
        <taxon>Bifidobacteriaceae</taxon>
        <taxon>Bifidobacterium</taxon>
    </lineage>
</organism>
<feature type="compositionally biased region" description="Basic residues" evidence="1">
    <location>
        <begin position="10"/>
        <end position="24"/>
    </location>
</feature>
<feature type="region of interest" description="Disordered" evidence="1">
    <location>
        <begin position="1"/>
        <end position="27"/>
    </location>
</feature>
<dbReference type="RefSeq" id="WP_093959870.1">
    <property type="nucleotide sequence ID" value="NZ_NEWD01000006.1"/>
</dbReference>